<reference evidence="1 2" key="1">
    <citation type="submission" date="2019-02" db="EMBL/GenBank/DDBJ databases">
        <title>Genomic Encyclopedia of Type Strains, Phase IV (KMG-IV): sequencing the most valuable type-strain genomes for metagenomic binning, comparative biology and taxonomic classification.</title>
        <authorList>
            <person name="Goeker M."/>
        </authorList>
    </citation>
    <scope>NUCLEOTIDE SEQUENCE [LARGE SCALE GENOMIC DNA]</scope>
    <source>
        <strain evidence="1 2">DSM 10617</strain>
    </source>
</reference>
<dbReference type="PROSITE" id="PS51318">
    <property type="entry name" value="TAT"/>
    <property type="match status" value="1"/>
</dbReference>
<name>A0A4Q7LVJ0_9BURK</name>
<evidence type="ECO:0000313" key="2">
    <source>
        <dbReference type="Proteomes" id="UP000293433"/>
    </source>
</evidence>
<evidence type="ECO:0000313" key="1">
    <source>
        <dbReference type="EMBL" id="RZS57968.1"/>
    </source>
</evidence>
<comment type="caution">
    <text evidence="1">The sequence shown here is derived from an EMBL/GenBank/DDBJ whole genome shotgun (WGS) entry which is preliminary data.</text>
</comment>
<proteinExistence type="predicted"/>
<dbReference type="InterPro" id="IPR006311">
    <property type="entry name" value="TAT_signal"/>
</dbReference>
<dbReference type="PANTHER" id="PTHR43737:SF1">
    <property type="entry name" value="DUF1501 DOMAIN-CONTAINING PROTEIN"/>
    <property type="match status" value="1"/>
</dbReference>
<organism evidence="1 2">
    <name type="scientific">Sphaerotilus mobilis</name>
    <dbReference type="NCBI Taxonomy" id="47994"/>
    <lineage>
        <taxon>Bacteria</taxon>
        <taxon>Pseudomonadati</taxon>
        <taxon>Pseudomonadota</taxon>
        <taxon>Betaproteobacteria</taxon>
        <taxon>Burkholderiales</taxon>
        <taxon>Sphaerotilaceae</taxon>
        <taxon>Sphaerotilus</taxon>
    </lineage>
</organism>
<dbReference type="InterPro" id="IPR010869">
    <property type="entry name" value="DUF1501"/>
</dbReference>
<dbReference type="Pfam" id="PF07394">
    <property type="entry name" value="DUF1501"/>
    <property type="match status" value="1"/>
</dbReference>
<sequence>MTRSTRTQDPLHGLGPQARRTFLRQFAALGAGVVPSALPLATLLAASTQVSAQTAGGYKALVCVFLAGGNDACNTVLDTRTAPWAAYQSVRNQAPDSLALLAAGTPADTSTGASVLARLGGVRPLAIAGAGLALHPSLAQLAHIHDTRRRLAVVANVGPLIRPTTKAQYASATHARPPKLFSHNDQQNWWQALSPEGARSGWGGRIADALMGGNSQAMFTAVSVSGSSIWLAGEQARQYQLSNNGAIRIGGSGTTLFGSAQAKTAMARVMTGTRADGSRRVSSLLALDHADVVRRSIDAEATLSAALQAAGTAPWGTPAGGTATYSADADPLLRWTHPLTGNVATNGLARQLQMVARCVQAAPALGITRQVFFVTLGGFDTHDGQNRRHAELMAQLDHGLNYFDNVLAAMGQSANVTTFTASDFGRAFTSNGDGTDHGWGAHHLVMGGSVRAGLHGQWPVLGVKNTANNDFDSSPDQLRNGALLPSSSVDQMGATLAGWMGVGASDLATIFPNLANFDTGVRNLGFMA</sequence>
<dbReference type="EMBL" id="SGWV01000007">
    <property type="protein sequence ID" value="RZS57968.1"/>
    <property type="molecule type" value="Genomic_DNA"/>
</dbReference>
<dbReference type="OrthoDB" id="9779968at2"/>
<dbReference type="Proteomes" id="UP000293433">
    <property type="component" value="Unassembled WGS sequence"/>
</dbReference>
<accession>A0A4Q7LVJ0</accession>
<dbReference type="AlphaFoldDB" id="A0A4Q7LVJ0"/>
<keyword evidence="2" id="KW-1185">Reference proteome</keyword>
<dbReference type="RefSeq" id="WP_130480176.1">
    <property type="nucleotide sequence ID" value="NZ_SGWV01000007.1"/>
</dbReference>
<protein>
    <submittedName>
        <fullName evidence="1">Uncharacterized protein (DUF1501 family)</fullName>
    </submittedName>
</protein>
<gene>
    <name evidence="1" type="ORF">EV685_0244</name>
</gene>
<dbReference type="PANTHER" id="PTHR43737">
    <property type="entry name" value="BLL7424 PROTEIN"/>
    <property type="match status" value="1"/>
</dbReference>